<dbReference type="Proteomes" id="UP000437017">
    <property type="component" value="Unassembled WGS sequence"/>
</dbReference>
<gene>
    <name evidence="2" type="ORF">E2I00_012950</name>
</gene>
<protein>
    <submittedName>
        <fullName evidence="2">Uncharacterized protein</fullName>
    </submittedName>
</protein>
<accession>A0A643CJK9</accession>
<organism evidence="2 3">
    <name type="scientific">Balaenoptera physalus</name>
    <name type="common">Fin whale</name>
    <name type="synonym">Balaena physalus</name>
    <dbReference type="NCBI Taxonomy" id="9770"/>
    <lineage>
        <taxon>Eukaryota</taxon>
        <taxon>Metazoa</taxon>
        <taxon>Chordata</taxon>
        <taxon>Craniata</taxon>
        <taxon>Vertebrata</taxon>
        <taxon>Euteleostomi</taxon>
        <taxon>Mammalia</taxon>
        <taxon>Eutheria</taxon>
        <taxon>Laurasiatheria</taxon>
        <taxon>Artiodactyla</taxon>
        <taxon>Whippomorpha</taxon>
        <taxon>Cetacea</taxon>
        <taxon>Mysticeti</taxon>
        <taxon>Balaenopteridae</taxon>
        <taxon>Balaenoptera</taxon>
    </lineage>
</organism>
<evidence type="ECO:0000313" key="2">
    <source>
        <dbReference type="EMBL" id="KAB0405943.1"/>
    </source>
</evidence>
<keyword evidence="3" id="KW-1185">Reference proteome</keyword>
<feature type="region of interest" description="Disordered" evidence="1">
    <location>
        <begin position="20"/>
        <end position="40"/>
    </location>
</feature>
<evidence type="ECO:0000256" key="1">
    <source>
        <dbReference type="SAM" id="MobiDB-lite"/>
    </source>
</evidence>
<dbReference type="EMBL" id="SGJD01000263">
    <property type="protein sequence ID" value="KAB0405943.1"/>
    <property type="molecule type" value="Genomic_DNA"/>
</dbReference>
<dbReference type="OrthoDB" id="7442607at2759"/>
<reference evidence="2 3" key="1">
    <citation type="journal article" date="2019" name="PLoS ONE">
        <title>Genomic analyses reveal an absence of contemporary introgressive admixture between fin whales and blue whales, despite known hybrids.</title>
        <authorList>
            <person name="Westbury M.V."/>
            <person name="Petersen B."/>
            <person name="Lorenzen E.D."/>
        </authorList>
    </citation>
    <scope>NUCLEOTIDE SEQUENCE [LARGE SCALE GENOMIC DNA]</scope>
    <source>
        <strain evidence="2">FinWhale-01</strain>
    </source>
</reference>
<name>A0A643CJK9_BALPH</name>
<comment type="caution">
    <text evidence="2">The sequence shown here is derived from an EMBL/GenBank/DDBJ whole genome shotgun (WGS) entry which is preliminary data.</text>
</comment>
<dbReference type="AlphaFoldDB" id="A0A643CJK9"/>
<sequence length="69" mass="6928">MSNGLGAQFFRGSSAHSASLAHPVSAPSSSGSPLYDGASTATDIADSQYDASAQARLLASWTPVSPPSM</sequence>
<proteinExistence type="predicted"/>
<evidence type="ECO:0000313" key="3">
    <source>
        <dbReference type="Proteomes" id="UP000437017"/>
    </source>
</evidence>